<dbReference type="Proteomes" id="UP000626109">
    <property type="component" value="Unassembled WGS sequence"/>
</dbReference>
<name>A0A813K1N8_POLGL</name>
<reference evidence="2" key="1">
    <citation type="submission" date="2021-02" db="EMBL/GenBank/DDBJ databases">
        <authorList>
            <person name="Dougan E. K."/>
            <person name="Rhodes N."/>
            <person name="Thang M."/>
            <person name="Chan C."/>
        </authorList>
    </citation>
    <scope>NUCLEOTIDE SEQUENCE</scope>
</reference>
<protein>
    <submittedName>
        <fullName evidence="2">Uncharacterized protein</fullName>
    </submittedName>
</protein>
<evidence type="ECO:0000313" key="2">
    <source>
        <dbReference type="EMBL" id="CAE8691516.1"/>
    </source>
</evidence>
<evidence type="ECO:0000313" key="3">
    <source>
        <dbReference type="Proteomes" id="UP000626109"/>
    </source>
</evidence>
<feature type="region of interest" description="Disordered" evidence="1">
    <location>
        <begin position="1"/>
        <end position="103"/>
    </location>
</feature>
<comment type="caution">
    <text evidence="2">The sequence shown here is derived from an EMBL/GenBank/DDBJ whole genome shotgun (WGS) entry which is preliminary data.</text>
</comment>
<organism evidence="2 3">
    <name type="scientific">Polarella glacialis</name>
    <name type="common">Dinoflagellate</name>
    <dbReference type="NCBI Taxonomy" id="89957"/>
    <lineage>
        <taxon>Eukaryota</taxon>
        <taxon>Sar</taxon>
        <taxon>Alveolata</taxon>
        <taxon>Dinophyceae</taxon>
        <taxon>Suessiales</taxon>
        <taxon>Suessiaceae</taxon>
        <taxon>Polarella</taxon>
    </lineage>
</organism>
<proteinExistence type="predicted"/>
<evidence type="ECO:0000256" key="1">
    <source>
        <dbReference type="SAM" id="MobiDB-lite"/>
    </source>
</evidence>
<dbReference type="AlphaFoldDB" id="A0A813K1N8"/>
<gene>
    <name evidence="2" type="ORF">PGLA2088_LOCUS27447</name>
</gene>
<sequence>MGCGASGGSRYASTDDPGKASSPAEKPPGESLLQAQAKRAASDKGSPNGQPPDPAGKAATTSAPSSPPTRRHSLGSASQVKAKAAPAPPHVHTSVSATVDAEASQAPEGPAAWWSVNTDWIKKGAVEILGAYNFFFEHIGIRKGWRTPPFKREDVQEPFMASAEVVAVVRGRLDQEGRGMVLRQLEGSAMDFLWGWSPDKPPASTQEILQEFFRGLVFATLSDANGLVEGLDVATVEYYVNSHPIIGTGSTVVNEVGSVEVNTSAGAALGGPKEDGSAVAGVEAEAASPSTAEAPEMKVEDVPATSVAEAEDTSALQAKVAEPQSLAPGVAASGSCAGGDAPMALALADATPAAPAPANAPADAAPAVSAVALADAAPAAPVLALADGTAALAAVGKSQASSFLDILEDLWDCFCSSMSAQEIASARLSGRSMLLGGRSQHHGVLGQLPTSDLSCRPCRGSEASGPDLQTDSYGKPVFFSDDNLGLRIDGMFPLGTASSSGADSIVQEVEVVEVRQDSFICCTPSGKSPPPTRVDGKLIDSHSSLVQKSLDSPRFCSTPRASKQTEWNSTTLLSELNRHARNHSLEFHPVHLLSSSRG</sequence>
<feature type="region of interest" description="Disordered" evidence="1">
    <location>
        <begin position="286"/>
        <end position="315"/>
    </location>
</feature>
<dbReference type="EMBL" id="CAJNNW010027455">
    <property type="protein sequence ID" value="CAE8691516.1"/>
    <property type="molecule type" value="Genomic_DNA"/>
</dbReference>
<accession>A0A813K1N8</accession>